<sequence>MPNFRITLIKTTCGGMLPPIMYSNHKFSPKAQVSTKIISKLKRKRVSQILQRHTTQRPFVKTNTTFIPRRPMDFRAATFPFPKNLIENFFNPVTHSLSRKQSLETIDRNRTKNTFNKG</sequence>
<dbReference type="EMBL" id="JAGYWB010000002">
    <property type="protein sequence ID" value="KAI0529269.1"/>
    <property type="molecule type" value="Genomic_DNA"/>
</dbReference>
<proteinExistence type="predicted"/>
<comment type="caution">
    <text evidence="1">The sequence shown here is derived from an EMBL/GenBank/DDBJ whole genome shotgun (WGS) entry which is preliminary data.</text>
</comment>
<dbReference type="Proteomes" id="UP000829196">
    <property type="component" value="Unassembled WGS sequence"/>
</dbReference>
<accession>A0A8T3CAL7</accession>
<evidence type="ECO:0000313" key="1">
    <source>
        <dbReference type="EMBL" id="KAI0529269.1"/>
    </source>
</evidence>
<evidence type="ECO:0000313" key="2">
    <source>
        <dbReference type="Proteomes" id="UP000829196"/>
    </source>
</evidence>
<name>A0A8T3CAL7_DENNO</name>
<keyword evidence="2" id="KW-1185">Reference proteome</keyword>
<organism evidence="1 2">
    <name type="scientific">Dendrobium nobile</name>
    <name type="common">Orchid</name>
    <dbReference type="NCBI Taxonomy" id="94219"/>
    <lineage>
        <taxon>Eukaryota</taxon>
        <taxon>Viridiplantae</taxon>
        <taxon>Streptophyta</taxon>
        <taxon>Embryophyta</taxon>
        <taxon>Tracheophyta</taxon>
        <taxon>Spermatophyta</taxon>
        <taxon>Magnoliopsida</taxon>
        <taxon>Liliopsida</taxon>
        <taxon>Asparagales</taxon>
        <taxon>Orchidaceae</taxon>
        <taxon>Epidendroideae</taxon>
        <taxon>Malaxideae</taxon>
        <taxon>Dendrobiinae</taxon>
        <taxon>Dendrobium</taxon>
    </lineage>
</organism>
<dbReference type="AlphaFoldDB" id="A0A8T3CAL7"/>
<gene>
    <name evidence="1" type="ORF">KFK09_001816</name>
</gene>
<protein>
    <submittedName>
        <fullName evidence="1">Uncharacterized protein</fullName>
    </submittedName>
</protein>
<reference evidence="1" key="1">
    <citation type="journal article" date="2022" name="Front. Genet.">
        <title>Chromosome-Scale Assembly of the Dendrobium nobile Genome Provides Insights Into the Molecular Mechanism of the Biosynthesis of the Medicinal Active Ingredient of Dendrobium.</title>
        <authorList>
            <person name="Xu Q."/>
            <person name="Niu S.-C."/>
            <person name="Li K.-L."/>
            <person name="Zheng P.-J."/>
            <person name="Zhang X.-J."/>
            <person name="Jia Y."/>
            <person name="Liu Y."/>
            <person name="Niu Y.-X."/>
            <person name="Yu L.-H."/>
            <person name="Chen D.-F."/>
            <person name="Zhang G.-Q."/>
        </authorList>
    </citation>
    <scope>NUCLEOTIDE SEQUENCE</scope>
    <source>
        <tissue evidence="1">Leaf</tissue>
    </source>
</reference>